<dbReference type="Proteomes" id="UP000233551">
    <property type="component" value="Unassembled WGS sequence"/>
</dbReference>
<sequence>MAEPALSSDAISTLNSDIFSRNKSRPIAHEFSQKPGARSRSKTRQLAHDPTPTVPSPNPQLGCWIVQRTLGATRTVGADPVQQSVRSSSSAQSSSGPAQTSGPAQRQPSSPTQQQLIPLGPVQIPAGPFGPILPQQPNSSSIFIFLFTESPLSFPN</sequence>
<gene>
    <name evidence="2" type="ORF">CRG98_025879</name>
</gene>
<feature type="region of interest" description="Disordered" evidence="1">
    <location>
        <begin position="16"/>
        <end position="61"/>
    </location>
</feature>
<feature type="compositionally biased region" description="Polar residues" evidence="1">
    <location>
        <begin position="103"/>
        <end position="116"/>
    </location>
</feature>
<keyword evidence="3" id="KW-1185">Reference proteome</keyword>
<evidence type="ECO:0000313" key="2">
    <source>
        <dbReference type="EMBL" id="PKI53749.1"/>
    </source>
</evidence>
<feature type="region of interest" description="Disordered" evidence="1">
    <location>
        <begin position="75"/>
        <end position="133"/>
    </location>
</feature>
<proteinExistence type="predicted"/>
<accession>A0A2I0JBY4</accession>
<evidence type="ECO:0000313" key="3">
    <source>
        <dbReference type="Proteomes" id="UP000233551"/>
    </source>
</evidence>
<dbReference type="EMBL" id="PGOL01001841">
    <property type="protein sequence ID" value="PKI53749.1"/>
    <property type="molecule type" value="Genomic_DNA"/>
</dbReference>
<feature type="compositionally biased region" description="Low complexity" evidence="1">
    <location>
        <begin position="80"/>
        <end position="102"/>
    </location>
</feature>
<reference evidence="2 3" key="1">
    <citation type="submission" date="2017-11" db="EMBL/GenBank/DDBJ databases">
        <title>De-novo sequencing of pomegranate (Punica granatum L.) genome.</title>
        <authorList>
            <person name="Akparov Z."/>
            <person name="Amiraslanov A."/>
            <person name="Hajiyeva S."/>
            <person name="Abbasov M."/>
            <person name="Kaur K."/>
            <person name="Hamwieh A."/>
            <person name="Solovyev V."/>
            <person name="Salamov A."/>
            <person name="Braich B."/>
            <person name="Kosarev P."/>
            <person name="Mahmoud A."/>
            <person name="Hajiyev E."/>
            <person name="Babayeva S."/>
            <person name="Izzatullayeva V."/>
            <person name="Mammadov A."/>
            <person name="Mammadov A."/>
            <person name="Sharifova S."/>
            <person name="Ojaghi J."/>
            <person name="Eynullazada K."/>
            <person name="Bayramov B."/>
            <person name="Abdulazimova A."/>
            <person name="Shahmuradov I."/>
        </authorList>
    </citation>
    <scope>NUCLEOTIDE SEQUENCE [LARGE SCALE GENOMIC DNA]</scope>
    <source>
        <strain evidence="3">cv. AG2017</strain>
        <tissue evidence="2">Leaf</tissue>
    </source>
</reference>
<organism evidence="2 3">
    <name type="scientific">Punica granatum</name>
    <name type="common">Pomegranate</name>
    <dbReference type="NCBI Taxonomy" id="22663"/>
    <lineage>
        <taxon>Eukaryota</taxon>
        <taxon>Viridiplantae</taxon>
        <taxon>Streptophyta</taxon>
        <taxon>Embryophyta</taxon>
        <taxon>Tracheophyta</taxon>
        <taxon>Spermatophyta</taxon>
        <taxon>Magnoliopsida</taxon>
        <taxon>eudicotyledons</taxon>
        <taxon>Gunneridae</taxon>
        <taxon>Pentapetalae</taxon>
        <taxon>rosids</taxon>
        <taxon>malvids</taxon>
        <taxon>Myrtales</taxon>
        <taxon>Lythraceae</taxon>
        <taxon>Punica</taxon>
    </lineage>
</organism>
<comment type="caution">
    <text evidence="2">The sequence shown here is derived from an EMBL/GenBank/DDBJ whole genome shotgun (WGS) entry which is preliminary data.</text>
</comment>
<name>A0A2I0JBY4_PUNGR</name>
<dbReference type="AlphaFoldDB" id="A0A2I0JBY4"/>
<protein>
    <submittedName>
        <fullName evidence="2">Uncharacterized protein</fullName>
    </submittedName>
</protein>
<evidence type="ECO:0000256" key="1">
    <source>
        <dbReference type="SAM" id="MobiDB-lite"/>
    </source>
</evidence>